<dbReference type="GO" id="GO:0030975">
    <property type="term" value="F:thiamine binding"/>
    <property type="evidence" value="ECO:0007669"/>
    <property type="project" value="TreeGrafter"/>
</dbReference>
<dbReference type="PATRIC" id="fig|760154.4.peg.1973"/>
<keyword evidence="2" id="KW-0479">Metal-binding</keyword>
<evidence type="ECO:0000256" key="2">
    <source>
        <dbReference type="PIRSR" id="PIRSR002825-1"/>
    </source>
</evidence>
<keyword evidence="1 3" id="KW-0732">Signal</keyword>
<gene>
    <name evidence="4" type="ordered locus">Sulba_1976</name>
</gene>
<dbReference type="Pfam" id="PF13343">
    <property type="entry name" value="SBP_bac_6"/>
    <property type="match status" value="1"/>
</dbReference>
<accession>I3XZ81</accession>
<name>I3XZ81_SULBS</name>
<keyword evidence="2" id="KW-0408">Iron</keyword>
<dbReference type="NCBIfam" id="TIGR03261">
    <property type="entry name" value="phnS2"/>
    <property type="match status" value="1"/>
</dbReference>
<dbReference type="GO" id="GO:0015888">
    <property type="term" value="P:thiamine transport"/>
    <property type="evidence" value="ECO:0007669"/>
    <property type="project" value="TreeGrafter"/>
</dbReference>
<dbReference type="GO" id="GO:0030288">
    <property type="term" value="C:outer membrane-bounded periplasmic space"/>
    <property type="evidence" value="ECO:0007669"/>
    <property type="project" value="TreeGrafter"/>
</dbReference>
<proteinExistence type="predicted"/>
<dbReference type="GO" id="GO:0030976">
    <property type="term" value="F:thiamine pyrophosphate binding"/>
    <property type="evidence" value="ECO:0007669"/>
    <property type="project" value="TreeGrafter"/>
</dbReference>
<keyword evidence="5" id="KW-1185">Reference proteome</keyword>
<feature type="binding site" evidence="2">
    <location>
        <position position="224"/>
    </location>
    <ligand>
        <name>Fe cation</name>
        <dbReference type="ChEBI" id="CHEBI:24875"/>
    </ligand>
</feature>
<dbReference type="OrthoDB" id="9766989at2"/>
<feature type="signal peptide" evidence="3">
    <location>
        <begin position="1"/>
        <end position="20"/>
    </location>
</feature>
<dbReference type="PANTHER" id="PTHR30006">
    <property type="entry name" value="THIAMINE-BINDING PERIPLASMIC PROTEIN-RELATED"/>
    <property type="match status" value="1"/>
</dbReference>
<dbReference type="HOGENOM" id="CLU_026974_0_1_7"/>
<dbReference type="AlphaFoldDB" id="I3XZ81"/>
<dbReference type="Gene3D" id="3.40.190.10">
    <property type="entry name" value="Periplasmic binding protein-like II"/>
    <property type="match status" value="2"/>
</dbReference>
<evidence type="ECO:0000313" key="4">
    <source>
        <dbReference type="EMBL" id="AFL69255.1"/>
    </source>
</evidence>
<protein>
    <submittedName>
        <fullName evidence="4">Putative 2-aminoethylphosphonate ABC transporter, periplasmic 2-aminoethylphosphonate-binding protein</fullName>
    </submittedName>
</protein>
<dbReference type="SUPFAM" id="SSF53850">
    <property type="entry name" value="Periplasmic binding protein-like II"/>
    <property type="match status" value="1"/>
</dbReference>
<dbReference type="CDD" id="cd13544">
    <property type="entry name" value="PBP2_Fbp_like_1"/>
    <property type="match status" value="1"/>
</dbReference>
<sequence length="338" mass="37468">MFQKGLCVVASMLLAGSALIAKESLTVYTALESDQVKPYLESFQKAQPDIDVKIVRDSTGVITAKLLAEKANPQADVVWGTAATSLVLLEQNDMLHPYAPTSLEKIDAKYRDSKNPPMWVGNDIWGSAICFNEVEAKKQNLPLPTSWEDLTKPIYKGKIVMPNPASSGTGFLDVTAWLKIFGEKKGWEYMDKLHENIGQYTHSGSKPCKMAAAGEFLIGISFEYRAAKSKKEGAPIAIVYPKEGLGWDLEATAIVKGSKNLETAKKFVNWATGEEASKLYAQNFAVVAYKGLSQNIEHIPANYESMLVENDFAWSAKNREAILKEWSKRYESKSEPKK</sequence>
<dbReference type="EMBL" id="CP003333">
    <property type="protein sequence ID" value="AFL69255.1"/>
    <property type="molecule type" value="Genomic_DNA"/>
</dbReference>
<organism evidence="4 5">
    <name type="scientific">Sulfurospirillum barnesii (strain ATCC 700032 / DSM 10660 / SES-3)</name>
    <dbReference type="NCBI Taxonomy" id="760154"/>
    <lineage>
        <taxon>Bacteria</taxon>
        <taxon>Pseudomonadati</taxon>
        <taxon>Campylobacterota</taxon>
        <taxon>Epsilonproteobacteria</taxon>
        <taxon>Campylobacterales</taxon>
        <taxon>Sulfurospirillaceae</taxon>
        <taxon>Sulfurospirillum</taxon>
    </lineage>
</organism>
<evidence type="ECO:0000313" key="5">
    <source>
        <dbReference type="Proteomes" id="UP000006176"/>
    </source>
</evidence>
<dbReference type="InterPro" id="IPR026045">
    <property type="entry name" value="Ferric-bd"/>
</dbReference>
<dbReference type="KEGG" id="sba:Sulba_1976"/>
<dbReference type="GO" id="GO:0046872">
    <property type="term" value="F:metal ion binding"/>
    <property type="evidence" value="ECO:0007669"/>
    <property type="project" value="UniProtKB-KW"/>
</dbReference>
<dbReference type="Proteomes" id="UP000006176">
    <property type="component" value="Chromosome"/>
</dbReference>
<dbReference type="STRING" id="760154.Sulba_1976"/>
<feature type="chain" id="PRO_5003682208" evidence="3">
    <location>
        <begin position="21"/>
        <end position="338"/>
    </location>
</feature>
<dbReference type="PIRSF" id="PIRSF002825">
    <property type="entry name" value="CfbpA"/>
    <property type="match status" value="1"/>
</dbReference>
<reference evidence="4 5" key="1">
    <citation type="submission" date="2012-06" db="EMBL/GenBank/DDBJ databases">
        <title>Complete sequence of Sulfurospirillum barnesii SES-3.</title>
        <authorList>
            <consortium name="US DOE Joint Genome Institute"/>
            <person name="Lucas S."/>
            <person name="Han J."/>
            <person name="Lapidus A."/>
            <person name="Cheng J.-F."/>
            <person name="Goodwin L."/>
            <person name="Pitluck S."/>
            <person name="Peters L."/>
            <person name="Ovchinnikova G."/>
            <person name="Lu M."/>
            <person name="Detter J.C."/>
            <person name="Han C."/>
            <person name="Tapia R."/>
            <person name="Land M."/>
            <person name="Hauser L."/>
            <person name="Kyrpides N."/>
            <person name="Ivanova N."/>
            <person name="Pagani I."/>
            <person name="Stolz J."/>
            <person name="Arkin A."/>
            <person name="Dehal P."/>
            <person name="Oremland R."/>
            <person name="Saltikov C."/>
            <person name="Basu P."/>
            <person name="Hollibaugh J."/>
            <person name="Newman D."/>
            <person name="Stolyar S."/>
            <person name="Hazen T."/>
            <person name="Woyke T."/>
        </authorList>
    </citation>
    <scope>NUCLEOTIDE SEQUENCE [LARGE SCALE GENOMIC DNA]</scope>
    <source>
        <strain evidence="5">ATCC 700032 / DSM 10660 / SES-3</strain>
    </source>
</reference>
<dbReference type="RefSeq" id="WP_014770130.1">
    <property type="nucleotide sequence ID" value="NC_018002.1"/>
</dbReference>
<evidence type="ECO:0000256" key="3">
    <source>
        <dbReference type="SAM" id="SignalP"/>
    </source>
</evidence>
<dbReference type="InterPro" id="IPR017663">
    <property type="entry name" value="ABC_2-AEP-bd"/>
</dbReference>
<evidence type="ECO:0000256" key="1">
    <source>
        <dbReference type="ARBA" id="ARBA00022729"/>
    </source>
</evidence>
<dbReference type="PANTHER" id="PTHR30006:SF2">
    <property type="entry name" value="ABC TRANSPORTER SUBSTRATE-BINDING PROTEIN"/>
    <property type="match status" value="1"/>
</dbReference>
<dbReference type="eggNOG" id="COG1840">
    <property type="taxonomic scope" value="Bacteria"/>
</dbReference>